<accession>A0A811LJS0</accession>
<comment type="function">
    <text evidence="6">Component of the Mediator complex, a coactivator involved in the regulated transcription of nearly all RNA polymerase II-dependent genes. Mediator functions as a bridge to convey information from gene-specific regulatory proteins to the basal RNA polymerase II transcription machinery. Mediator is recruited to promoters by direct interactions with regulatory proteins and serves as a scaffold for the assembly of a functional preinitiation complex with RNA polymerase II and the general transcription factors.</text>
</comment>
<evidence type="ECO:0000256" key="6">
    <source>
        <dbReference type="RuleBase" id="RU364150"/>
    </source>
</evidence>
<keyword evidence="4 6" id="KW-0804">Transcription</keyword>
<dbReference type="PANTHER" id="PTHR13321">
    <property type="entry name" value="MEDIATOR OF RNA POLYMERASE II TRANSCRIPTION, SUBUNIT 18"/>
    <property type="match status" value="1"/>
</dbReference>
<keyword evidence="5 6" id="KW-0539">Nucleus</keyword>
<comment type="subcellular location">
    <subcellularLocation>
        <location evidence="1 6">Nucleus</location>
    </subcellularLocation>
</comment>
<evidence type="ECO:0000256" key="1">
    <source>
        <dbReference type="ARBA" id="ARBA00004123"/>
    </source>
</evidence>
<evidence type="ECO:0000256" key="2">
    <source>
        <dbReference type="ARBA" id="ARBA00009814"/>
    </source>
</evidence>
<comment type="subunit">
    <text evidence="6">Component of the Mediator complex.</text>
</comment>
<keyword evidence="8" id="KW-1185">Reference proteome</keyword>
<gene>
    <name evidence="6" type="primary">MED18</name>
    <name evidence="7" type="ORF">BOKJ2_LOCUS12696</name>
</gene>
<dbReference type="GO" id="GO:0006357">
    <property type="term" value="P:regulation of transcription by RNA polymerase II"/>
    <property type="evidence" value="ECO:0007669"/>
    <property type="project" value="InterPro"/>
</dbReference>
<dbReference type="Gene3D" id="2.40.320.10">
    <property type="entry name" value="Hypothetical Protein Pfu-838710-001"/>
    <property type="match status" value="1"/>
</dbReference>
<dbReference type="GO" id="GO:0003712">
    <property type="term" value="F:transcription coregulator activity"/>
    <property type="evidence" value="ECO:0007669"/>
    <property type="project" value="InterPro"/>
</dbReference>
<proteinExistence type="inferred from homology"/>
<dbReference type="GO" id="GO:0006369">
    <property type="term" value="P:termination of RNA polymerase II transcription"/>
    <property type="evidence" value="ECO:0007669"/>
    <property type="project" value="TreeGrafter"/>
</dbReference>
<comment type="similarity">
    <text evidence="2 6">Belongs to the Mediator complex subunit 18 family.</text>
</comment>
<dbReference type="EMBL" id="CAJFDH010000006">
    <property type="protein sequence ID" value="CAD5228474.1"/>
    <property type="molecule type" value="Genomic_DNA"/>
</dbReference>
<evidence type="ECO:0000313" key="8">
    <source>
        <dbReference type="Proteomes" id="UP000614601"/>
    </source>
</evidence>
<comment type="caution">
    <text evidence="7">The sequence shown here is derived from an EMBL/GenBank/DDBJ whole genome shotgun (WGS) entry which is preliminary data.</text>
</comment>
<dbReference type="InterPro" id="IPR019095">
    <property type="entry name" value="Mediator_Med18"/>
</dbReference>
<organism evidence="7 8">
    <name type="scientific">Bursaphelenchus okinawaensis</name>
    <dbReference type="NCBI Taxonomy" id="465554"/>
    <lineage>
        <taxon>Eukaryota</taxon>
        <taxon>Metazoa</taxon>
        <taxon>Ecdysozoa</taxon>
        <taxon>Nematoda</taxon>
        <taxon>Chromadorea</taxon>
        <taxon>Rhabditida</taxon>
        <taxon>Tylenchina</taxon>
        <taxon>Tylenchomorpha</taxon>
        <taxon>Aphelenchoidea</taxon>
        <taxon>Aphelenchoididae</taxon>
        <taxon>Bursaphelenchus</taxon>
    </lineage>
</organism>
<name>A0A811LJS0_9BILA</name>
<evidence type="ECO:0000256" key="3">
    <source>
        <dbReference type="ARBA" id="ARBA00023015"/>
    </source>
</evidence>
<dbReference type="GO" id="GO:0070847">
    <property type="term" value="C:core mediator complex"/>
    <property type="evidence" value="ECO:0007669"/>
    <property type="project" value="TreeGrafter"/>
</dbReference>
<evidence type="ECO:0000313" key="7">
    <source>
        <dbReference type="EMBL" id="CAD5228474.1"/>
    </source>
</evidence>
<dbReference type="GO" id="GO:0016592">
    <property type="term" value="C:mediator complex"/>
    <property type="evidence" value="ECO:0007669"/>
    <property type="project" value="InterPro"/>
</dbReference>
<evidence type="ECO:0000256" key="4">
    <source>
        <dbReference type="ARBA" id="ARBA00023163"/>
    </source>
</evidence>
<keyword evidence="3 6" id="KW-0805">Transcription regulation</keyword>
<keyword evidence="6" id="KW-0010">Activator</keyword>
<reference evidence="7" key="1">
    <citation type="submission" date="2020-09" db="EMBL/GenBank/DDBJ databases">
        <authorList>
            <person name="Kikuchi T."/>
        </authorList>
    </citation>
    <scope>NUCLEOTIDE SEQUENCE</scope>
    <source>
        <strain evidence="7">SH1</strain>
    </source>
</reference>
<dbReference type="OrthoDB" id="10018982at2759"/>
<sequence>MSDSSSDVDRTNLPSPTPFIIPERGQYHVQELVMYGSVKKEWAAYLFQYLDNHCVTKVTYTEHETTYTNKYPIYGCTRERIPNIDLKLRERSDSKTKGHYHLKYYGHIEPEESVVYRKCINTFISSRNIDEFLTCLGLQKEYEYPVHGKVYTYNNIKIRTSELLLTPEDGGLWVVSDKSLLVEISINLPENVDYRPSAKLLVDFGKTLDP</sequence>
<evidence type="ECO:0000256" key="5">
    <source>
        <dbReference type="ARBA" id="ARBA00023242"/>
    </source>
</evidence>
<dbReference type="PANTHER" id="PTHR13321:SF2">
    <property type="entry name" value="MEDIATOR OF RNA POLYMERASE II TRANSCRIPTION SUBUNIT 18"/>
    <property type="match status" value="1"/>
</dbReference>
<protein>
    <recommendedName>
        <fullName evidence="6">Mediator of RNA polymerase II transcription subunit 18</fullName>
    </recommendedName>
    <alternativeName>
        <fullName evidence="6">Mediator complex subunit 18</fullName>
    </alternativeName>
</protein>
<dbReference type="Pfam" id="PF09637">
    <property type="entry name" value="Med18"/>
    <property type="match status" value="1"/>
</dbReference>
<dbReference type="Proteomes" id="UP000614601">
    <property type="component" value="Unassembled WGS sequence"/>
</dbReference>
<dbReference type="EMBL" id="CAJFCW020000006">
    <property type="protein sequence ID" value="CAG9124534.1"/>
    <property type="molecule type" value="Genomic_DNA"/>
</dbReference>
<dbReference type="Proteomes" id="UP000783686">
    <property type="component" value="Unassembled WGS sequence"/>
</dbReference>
<dbReference type="AlphaFoldDB" id="A0A811LJS0"/>